<evidence type="ECO:0000313" key="2">
    <source>
        <dbReference type="EMBL" id="CAI4011366.1"/>
    </source>
</evidence>
<protein>
    <submittedName>
        <fullName evidence="4">Ras-related protein Rab-13</fullName>
    </submittedName>
</protein>
<evidence type="ECO:0000313" key="4">
    <source>
        <dbReference type="EMBL" id="CAL4798678.1"/>
    </source>
</evidence>
<dbReference type="InterPro" id="IPR050471">
    <property type="entry name" value="AB_hydrolase"/>
</dbReference>
<dbReference type="EMBL" id="CAMXCT010005090">
    <property type="protein sequence ID" value="CAI4011366.1"/>
    <property type="molecule type" value="Genomic_DNA"/>
</dbReference>
<dbReference type="SUPFAM" id="SSF53474">
    <property type="entry name" value="alpha/beta-Hydrolases"/>
    <property type="match status" value="1"/>
</dbReference>
<evidence type="ECO:0000313" key="5">
    <source>
        <dbReference type="Proteomes" id="UP001152797"/>
    </source>
</evidence>
<sequence length="279" mass="29843">MGSAVSSIVPLVEQSTVTTWDGTELPSKRLLVSQETFQSESASLLVFLHGLGERMSDYDDTSTSVNLQNVLGKGSLPPANIPSIILFDGRGHGNSSGWEGKGPEQFHWKYLSLDMLQVAAAYRPCLSQPLEPNYIFGGCSMGAAAAVWAAVMYPRRVAGLVLFMVPTMWATRQARRGALEAKADALRASEPNRAEVMTGAARADFPPREDLERLAATGIPVLIVTARDDPIHPASSAEALGQIFGSSARVVTDCKASEVGAIFSTELVSWLEQLPPALA</sequence>
<reference evidence="2" key="1">
    <citation type="submission" date="2022-10" db="EMBL/GenBank/DDBJ databases">
        <authorList>
            <person name="Chen Y."/>
            <person name="Dougan E. K."/>
            <person name="Chan C."/>
            <person name="Rhodes N."/>
            <person name="Thang M."/>
        </authorList>
    </citation>
    <scope>NUCLEOTIDE SEQUENCE</scope>
</reference>
<proteinExistence type="predicted"/>
<dbReference type="PANTHER" id="PTHR43433">
    <property type="entry name" value="HYDROLASE, ALPHA/BETA FOLD FAMILY PROTEIN"/>
    <property type="match status" value="1"/>
</dbReference>
<evidence type="ECO:0000313" key="3">
    <source>
        <dbReference type="EMBL" id="CAL1164741.1"/>
    </source>
</evidence>
<comment type="caution">
    <text evidence="2">The sequence shown here is derived from an EMBL/GenBank/DDBJ whole genome shotgun (WGS) entry which is preliminary data.</text>
</comment>
<dbReference type="EMBL" id="CAMXCT020005090">
    <property type="protein sequence ID" value="CAL1164741.1"/>
    <property type="molecule type" value="Genomic_DNA"/>
</dbReference>
<dbReference type="Pfam" id="PF12146">
    <property type="entry name" value="Hydrolase_4"/>
    <property type="match status" value="1"/>
</dbReference>
<dbReference type="EMBL" id="CAMXCT030005090">
    <property type="protein sequence ID" value="CAL4798678.1"/>
    <property type="molecule type" value="Genomic_DNA"/>
</dbReference>
<dbReference type="OrthoDB" id="426083at2759"/>
<evidence type="ECO:0000259" key="1">
    <source>
        <dbReference type="Pfam" id="PF12146"/>
    </source>
</evidence>
<gene>
    <name evidence="2" type="ORF">C1SCF055_LOCUS36537</name>
</gene>
<name>A0A9P1GEU6_9DINO</name>
<dbReference type="AlphaFoldDB" id="A0A9P1GEU6"/>
<dbReference type="InterPro" id="IPR029058">
    <property type="entry name" value="AB_hydrolase_fold"/>
</dbReference>
<dbReference type="Proteomes" id="UP001152797">
    <property type="component" value="Unassembled WGS sequence"/>
</dbReference>
<dbReference type="GO" id="GO:0004806">
    <property type="term" value="F:triacylglycerol lipase activity"/>
    <property type="evidence" value="ECO:0007669"/>
    <property type="project" value="TreeGrafter"/>
</dbReference>
<dbReference type="GO" id="GO:0046503">
    <property type="term" value="P:glycerolipid catabolic process"/>
    <property type="evidence" value="ECO:0007669"/>
    <property type="project" value="TreeGrafter"/>
</dbReference>
<organism evidence="2">
    <name type="scientific">Cladocopium goreaui</name>
    <dbReference type="NCBI Taxonomy" id="2562237"/>
    <lineage>
        <taxon>Eukaryota</taxon>
        <taxon>Sar</taxon>
        <taxon>Alveolata</taxon>
        <taxon>Dinophyceae</taxon>
        <taxon>Suessiales</taxon>
        <taxon>Symbiodiniaceae</taxon>
        <taxon>Cladocopium</taxon>
    </lineage>
</organism>
<dbReference type="PANTHER" id="PTHR43433:SF5">
    <property type="entry name" value="AB HYDROLASE-1 DOMAIN-CONTAINING PROTEIN"/>
    <property type="match status" value="1"/>
</dbReference>
<keyword evidence="5" id="KW-1185">Reference proteome</keyword>
<dbReference type="InterPro" id="IPR022742">
    <property type="entry name" value="Hydrolase_4"/>
</dbReference>
<feature type="domain" description="Serine aminopeptidase S33" evidence="1">
    <location>
        <begin position="42"/>
        <end position="163"/>
    </location>
</feature>
<dbReference type="Gene3D" id="3.40.50.1820">
    <property type="entry name" value="alpha/beta hydrolase"/>
    <property type="match status" value="1"/>
</dbReference>
<reference evidence="3" key="2">
    <citation type="submission" date="2024-04" db="EMBL/GenBank/DDBJ databases">
        <authorList>
            <person name="Chen Y."/>
            <person name="Shah S."/>
            <person name="Dougan E. K."/>
            <person name="Thang M."/>
            <person name="Chan C."/>
        </authorList>
    </citation>
    <scope>NUCLEOTIDE SEQUENCE [LARGE SCALE GENOMIC DNA]</scope>
</reference>
<accession>A0A9P1GEU6</accession>